<dbReference type="PROSITE" id="PS51782">
    <property type="entry name" value="LYSM"/>
    <property type="match status" value="1"/>
</dbReference>
<evidence type="ECO:0000313" key="5">
    <source>
        <dbReference type="EMBL" id="MEQ2556997.1"/>
    </source>
</evidence>
<dbReference type="InterPro" id="IPR017853">
    <property type="entry name" value="GH"/>
</dbReference>
<evidence type="ECO:0000256" key="1">
    <source>
        <dbReference type="ARBA" id="ARBA00010646"/>
    </source>
</evidence>
<accession>A0ABV1HCE6</accession>
<protein>
    <submittedName>
        <fullName evidence="5">GH25 family lysozyme</fullName>
    </submittedName>
</protein>
<dbReference type="SUPFAM" id="SSF51445">
    <property type="entry name" value="(Trans)glycosidases"/>
    <property type="match status" value="1"/>
</dbReference>
<dbReference type="CDD" id="cd00118">
    <property type="entry name" value="LysM"/>
    <property type="match status" value="1"/>
</dbReference>
<dbReference type="Gene3D" id="3.20.20.80">
    <property type="entry name" value="Glycosidases"/>
    <property type="match status" value="1"/>
</dbReference>
<comment type="similarity">
    <text evidence="1">Belongs to the glycosyl hydrolase 25 family.</text>
</comment>
<dbReference type="InterPro" id="IPR002053">
    <property type="entry name" value="Glyco_hydro_25"/>
</dbReference>
<reference evidence="5 6" key="1">
    <citation type="submission" date="2024-03" db="EMBL/GenBank/DDBJ databases">
        <title>Human intestinal bacterial collection.</title>
        <authorList>
            <person name="Pauvert C."/>
            <person name="Hitch T.C.A."/>
            <person name="Clavel T."/>
        </authorList>
    </citation>
    <scope>NUCLEOTIDE SEQUENCE [LARGE SCALE GENOMIC DNA]</scope>
    <source>
        <strain evidence="5 6">CLA-AA-H185</strain>
    </source>
</reference>
<dbReference type="PANTHER" id="PTHR34135:SF2">
    <property type="entry name" value="LYSOZYME"/>
    <property type="match status" value="1"/>
</dbReference>
<keyword evidence="6" id="KW-1185">Reference proteome</keyword>
<dbReference type="Pfam" id="PF01183">
    <property type="entry name" value="Glyco_hydro_25"/>
    <property type="match status" value="1"/>
</dbReference>
<organism evidence="5 6">
    <name type="scientific">Maccoyibacter intestinihominis</name>
    <dbReference type="NCBI Taxonomy" id="3133499"/>
    <lineage>
        <taxon>Bacteria</taxon>
        <taxon>Bacillati</taxon>
        <taxon>Bacillota</taxon>
        <taxon>Clostridia</taxon>
        <taxon>Lachnospirales</taxon>
        <taxon>Lachnospiraceae</taxon>
        <taxon>Maccoyibacter</taxon>
    </lineage>
</organism>
<dbReference type="PROSITE" id="PS51904">
    <property type="entry name" value="GLYCOSYL_HYDROL_F25_2"/>
    <property type="match status" value="1"/>
</dbReference>
<evidence type="ECO:0000256" key="3">
    <source>
        <dbReference type="ARBA" id="ARBA00023295"/>
    </source>
</evidence>
<dbReference type="SUPFAM" id="SSF54106">
    <property type="entry name" value="LysM domain"/>
    <property type="match status" value="1"/>
</dbReference>
<evidence type="ECO:0000313" key="6">
    <source>
        <dbReference type="Proteomes" id="UP001454489"/>
    </source>
</evidence>
<keyword evidence="2" id="KW-0378">Hydrolase</keyword>
<gene>
    <name evidence="5" type="ORF">WMO43_03750</name>
</gene>
<dbReference type="EMBL" id="JBBMEX010000003">
    <property type="protein sequence ID" value="MEQ2556997.1"/>
    <property type="molecule type" value="Genomic_DNA"/>
</dbReference>
<feature type="domain" description="LysM" evidence="4">
    <location>
        <begin position="224"/>
        <end position="268"/>
    </location>
</feature>
<name>A0ABV1HCE6_9FIRM</name>
<proteinExistence type="inferred from homology"/>
<dbReference type="SMART" id="SM00257">
    <property type="entry name" value="LysM"/>
    <property type="match status" value="1"/>
</dbReference>
<comment type="caution">
    <text evidence="5">The sequence shown here is derived from an EMBL/GenBank/DDBJ whole genome shotgun (WGS) entry which is preliminary data.</text>
</comment>
<dbReference type="InterPro" id="IPR018392">
    <property type="entry name" value="LysM"/>
</dbReference>
<dbReference type="SMART" id="SM00641">
    <property type="entry name" value="Glyco_25"/>
    <property type="match status" value="1"/>
</dbReference>
<dbReference type="PANTHER" id="PTHR34135">
    <property type="entry name" value="LYSOZYME"/>
    <property type="match status" value="1"/>
</dbReference>
<evidence type="ECO:0000256" key="2">
    <source>
        <dbReference type="ARBA" id="ARBA00022801"/>
    </source>
</evidence>
<evidence type="ECO:0000259" key="4">
    <source>
        <dbReference type="PROSITE" id="PS51782"/>
    </source>
</evidence>
<dbReference type="InterPro" id="IPR036779">
    <property type="entry name" value="LysM_dom_sf"/>
</dbReference>
<dbReference type="Pfam" id="PF01476">
    <property type="entry name" value="LysM"/>
    <property type="match status" value="1"/>
</dbReference>
<dbReference type="Gene3D" id="3.10.350.10">
    <property type="entry name" value="LysM domain"/>
    <property type="match status" value="1"/>
</dbReference>
<dbReference type="RefSeq" id="WP_353530084.1">
    <property type="nucleotide sequence ID" value="NZ_JBBMEX010000003.1"/>
</dbReference>
<dbReference type="InterPro" id="IPR018077">
    <property type="entry name" value="Glyco_hydro_fam25_subgr"/>
</dbReference>
<keyword evidence="3" id="KW-0326">Glycosidase</keyword>
<dbReference type="Proteomes" id="UP001454489">
    <property type="component" value="Unassembled WGS sequence"/>
</dbReference>
<sequence length="273" mass="30677">MSNKTISIAQENKLFDGIDVSSYQGTIDFNRVKASGIDVVYIKAGEGGQITDPYFKQNYLKAARAGLIFGAYYYVTAKNTSEAKAQANDFFNLIRATSFNARPAMDFEDFSGMEREDINEIGLTFLEELERLTKITPMIYTDASSAKTIWSDAFSKYPLWLADYSERDEFPPDITVWESWTGFQYSNTGTVPGISGNVDLNKFRDGILISLSDSDSSSEKDNTVEYIVRPGDTLWQIARRYETTVPAITALNGIADPDLIYIGQILRIPEMQR</sequence>